<dbReference type="Proteomes" id="UP000023152">
    <property type="component" value="Unassembled WGS sequence"/>
</dbReference>
<reference evidence="5 6" key="1">
    <citation type="journal article" date="2013" name="Curr. Biol.">
        <title>The Genome of the Foraminiferan Reticulomyxa filosa.</title>
        <authorList>
            <person name="Glockner G."/>
            <person name="Hulsmann N."/>
            <person name="Schleicher M."/>
            <person name="Noegel A.A."/>
            <person name="Eichinger L."/>
            <person name="Gallinger C."/>
            <person name="Pawlowski J."/>
            <person name="Sierra R."/>
            <person name="Euteneuer U."/>
            <person name="Pillet L."/>
            <person name="Moustafa A."/>
            <person name="Platzer M."/>
            <person name="Groth M."/>
            <person name="Szafranski K."/>
            <person name="Schliwa M."/>
        </authorList>
    </citation>
    <scope>NUCLEOTIDE SEQUENCE [LARGE SCALE GENOMIC DNA]</scope>
</reference>
<dbReference type="SUPFAM" id="SSF50978">
    <property type="entry name" value="WD40 repeat-like"/>
    <property type="match status" value="1"/>
</dbReference>
<accession>X6PD38</accession>
<evidence type="ECO:0000256" key="2">
    <source>
        <dbReference type="ARBA" id="ARBA00022737"/>
    </source>
</evidence>
<keyword evidence="4" id="KW-1133">Transmembrane helix</keyword>
<keyword evidence="4" id="KW-0472">Membrane</keyword>
<feature type="transmembrane region" description="Helical" evidence="4">
    <location>
        <begin position="214"/>
        <end position="237"/>
    </location>
</feature>
<sequence>MEKINYHHKILFYAFSFLCNILYLYLSYVVIFKIEITKIKDNEINNEHKEPQSESINKDNDSLSKTSYFNFSFDLFCSSRKLLKNYIGHSSTLYNIDYSTFNNDQYLYSGSDDNAVRLCDVETAKQLRRIDGHSIAVFCVKFSSYYFHSHNKLIICSSSNDPTIHFWNFETAKEIQFFKRMQVFIVLDFLHLHLVGICVLDHMTKQFIYLMLKYLSHCICTMYMQLVFEIFTITNYYSRLQKKLP</sequence>
<name>X6PD38_RETFI</name>
<evidence type="ECO:0000256" key="1">
    <source>
        <dbReference type="ARBA" id="ARBA00022574"/>
    </source>
</evidence>
<comment type="caution">
    <text evidence="5">The sequence shown here is derived from an EMBL/GenBank/DDBJ whole genome shotgun (WGS) entry which is preliminary data.</text>
</comment>
<dbReference type="AlphaFoldDB" id="X6PD38"/>
<feature type="transmembrane region" description="Helical" evidence="4">
    <location>
        <begin position="12"/>
        <end position="31"/>
    </location>
</feature>
<evidence type="ECO:0000256" key="4">
    <source>
        <dbReference type="SAM" id="Phobius"/>
    </source>
</evidence>
<evidence type="ECO:0000313" key="6">
    <source>
        <dbReference type="Proteomes" id="UP000023152"/>
    </source>
</evidence>
<keyword evidence="2" id="KW-0677">Repeat</keyword>
<evidence type="ECO:0000313" key="5">
    <source>
        <dbReference type="EMBL" id="ETO36023.1"/>
    </source>
</evidence>
<keyword evidence="1 3" id="KW-0853">WD repeat</keyword>
<keyword evidence="6" id="KW-1185">Reference proteome</keyword>
<keyword evidence="4" id="KW-0812">Transmembrane</keyword>
<dbReference type="PROSITE" id="PS50082">
    <property type="entry name" value="WD_REPEATS_2"/>
    <property type="match status" value="2"/>
</dbReference>
<dbReference type="InterPro" id="IPR015943">
    <property type="entry name" value="WD40/YVTN_repeat-like_dom_sf"/>
</dbReference>
<dbReference type="InterPro" id="IPR019775">
    <property type="entry name" value="WD40_repeat_CS"/>
</dbReference>
<feature type="repeat" description="WD" evidence="3">
    <location>
        <begin position="86"/>
        <end position="129"/>
    </location>
</feature>
<organism evidence="5 6">
    <name type="scientific">Reticulomyxa filosa</name>
    <dbReference type="NCBI Taxonomy" id="46433"/>
    <lineage>
        <taxon>Eukaryota</taxon>
        <taxon>Sar</taxon>
        <taxon>Rhizaria</taxon>
        <taxon>Retaria</taxon>
        <taxon>Foraminifera</taxon>
        <taxon>Monothalamids</taxon>
        <taxon>Reticulomyxidae</taxon>
        <taxon>Reticulomyxa</taxon>
    </lineage>
</organism>
<dbReference type="SMART" id="SM00320">
    <property type="entry name" value="WD40"/>
    <property type="match status" value="2"/>
</dbReference>
<dbReference type="PROSITE" id="PS00678">
    <property type="entry name" value="WD_REPEATS_1"/>
    <property type="match status" value="1"/>
</dbReference>
<dbReference type="Gene3D" id="2.130.10.10">
    <property type="entry name" value="YVTN repeat-like/Quinoprotein amine dehydrogenase"/>
    <property type="match status" value="1"/>
</dbReference>
<dbReference type="EMBL" id="ASPP01001069">
    <property type="protein sequence ID" value="ETO36023.1"/>
    <property type="molecule type" value="Genomic_DNA"/>
</dbReference>
<feature type="transmembrane region" description="Helical" evidence="4">
    <location>
        <begin position="183"/>
        <end position="202"/>
    </location>
</feature>
<dbReference type="Pfam" id="PF00400">
    <property type="entry name" value="WD40"/>
    <property type="match status" value="2"/>
</dbReference>
<feature type="repeat" description="WD" evidence="3">
    <location>
        <begin position="130"/>
        <end position="177"/>
    </location>
</feature>
<evidence type="ECO:0000256" key="3">
    <source>
        <dbReference type="PROSITE-ProRule" id="PRU00221"/>
    </source>
</evidence>
<dbReference type="PANTHER" id="PTHR22847:SF637">
    <property type="entry name" value="WD REPEAT DOMAIN 5B"/>
    <property type="match status" value="1"/>
</dbReference>
<gene>
    <name evidence="5" type="ORF">RFI_01039</name>
</gene>
<dbReference type="PANTHER" id="PTHR22847">
    <property type="entry name" value="WD40 REPEAT PROTEIN"/>
    <property type="match status" value="1"/>
</dbReference>
<proteinExistence type="predicted"/>
<protein>
    <submittedName>
        <fullName evidence="5">F-box and wd40 domain protein</fullName>
    </submittedName>
</protein>
<dbReference type="InterPro" id="IPR036322">
    <property type="entry name" value="WD40_repeat_dom_sf"/>
</dbReference>
<dbReference type="GO" id="GO:1990234">
    <property type="term" value="C:transferase complex"/>
    <property type="evidence" value="ECO:0007669"/>
    <property type="project" value="UniProtKB-ARBA"/>
</dbReference>
<dbReference type="InterPro" id="IPR001680">
    <property type="entry name" value="WD40_rpt"/>
</dbReference>